<evidence type="ECO:0000256" key="3">
    <source>
        <dbReference type="ARBA" id="ARBA00061308"/>
    </source>
</evidence>
<proteinExistence type="inferred from homology"/>
<reference evidence="4 5" key="1">
    <citation type="submission" date="2019-04" db="EMBL/GenBank/DDBJ databases">
        <authorList>
            <consortium name="Wellcome Sanger Institute Data Sharing"/>
        </authorList>
    </citation>
    <scope>NUCLEOTIDE SEQUENCE [LARGE SCALE GENOMIC DNA]</scope>
</reference>
<dbReference type="KEGG" id="sfm:108927498"/>
<protein>
    <submittedName>
        <fullName evidence="4">BRCA1-associated ATM activator 1</fullName>
    </submittedName>
</protein>
<dbReference type="Ensembl" id="ENSSFOT00015009901.2">
    <property type="protein sequence ID" value="ENSSFOP00015009766.1"/>
    <property type="gene ID" value="ENSSFOG00015006367.2"/>
</dbReference>
<dbReference type="InterPro" id="IPR038904">
    <property type="entry name" value="BRAT1"/>
</dbReference>
<dbReference type="InterPro" id="IPR016024">
    <property type="entry name" value="ARM-type_fold"/>
</dbReference>
<dbReference type="GeneTree" id="ENSGT00390000017551"/>
<evidence type="ECO:0000256" key="2">
    <source>
        <dbReference type="ARBA" id="ARBA00022490"/>
    </source>
</evidence>
<keyword evidence="5" id="KW-1185">Reference proteome</keyword>
<dbReference type="InterPro" id="IPR011989">
    <property type="entry name" value="ARM-like"/>
</dbReference>
<dbReference type="OrthoDB" id="10057956at2759"/>
<dbReference type="GeneID" id="108927498"/>
<keyword evidence="2" id="KW-0963">Cytoplasm</keyword>
<reference evidence="4" key="3">
    <citation type="submission" date="2025-09" db="UniProtKB">
        <authorList>
            <consortium name="Ensembl"/>
        </authorList>
    </citation>
    <scope>IDENTIFICATION</scope>
</reference>
<dbReference type="Proteomes" id="UP000694397">
    <property type="component" value="Chromosome 20"/>
</dbReference>
<evidence type="ECO:0000313" key="5">
    <source>
        <dbReference type="Proteomes" id="UP000694397"/>
    </source>
</evidence>
<accession>A0A8C9R5M1</accession>
<comment type="similarity">
    <text evidence="3">Belongs to the BRAT1 family.</text>
</comment>
<dbReference type="SUPFAM" id="SSF48371">
    <property type="entry name" value="ARM repeat"/>
    <property type="match status" value="2"/>
</dbReference>
<dbReference type="RefSeq" id="XP_029102759.1">
    <property type="nucleotide sequence ID" value="XM_029246926.1"/>
</dbReference>
<dbReference type="GO" id="GO:0005634">
    <property type="term" value="C:nucleus"/>
    <property type="evidence" value="ECO:0007669"/>
    <property type="project" value="TreeGrafter"/>
</dbReference>
<comment type="subcellular location">
    <subcellularLocation>
        <location evidence="1">Cytoplasm</location>
    </subcellularLocation>
</comment>
<evidence type="ECO:0000313" key="4">
    <source>
        <dbReference type="Ensembl" id="ENSSFOP00015009766.1"/>
    </source>
</evidence>
<dbReference type="GO" id="GO:0006974">
    <property type="term" value="P:DNA damage response"/>
    <property type="evidence" value="ECO:0007669"/>
    <property type="project" value="InterPro"/>
</dbReference>
<dbReference type="CTD" id="221927"/>
<dbReference type="AlphaFoldDB" id="A0A8C9R5M1"/>
<organism evidence="4 5">
    <name type="scientific">Scleropages formosus</name>
    <name type="common">Asian bonytongue</name>
    <name type="synonym">Osteoglossum formosum</name>
    <dbReference type="NCBI Taxonomy" id="113540"/>
    <lineage>
        <taxon>Eukaryota</taxon>
        <taxon>Metazoa</taxon>
        <taxon>Chordata</taxon>
        <taxon>Craniata</taxon>
        <taxon>Vertebrata</taxon>
        <taxon>Euteleostomi</taxon>
        <taxon>Actinopterygii</taxon>
        <taxon>Neopterygii</taxon>
        <taxon>Teleostei</taxon>
        <taxon>Osteoglossocephala</taxon>
        <taxon>Osteoglossomorpha</taxon>
        <taxon>Osteoglossiformes</taxon>
        <taxon>Osteoglossidae</taxon>
        <taxon>Scleropages</taxon>
    </lineage>
</organism>
<dbReference type="PANTHER" id="PTHR21331">
    <property type="entry name" value="BRCA1-ASSOCIATED ATM ACTIVATOR 1"/>
    <property type="match status" value="1"/>
</dbReference>
<gene>
    <name evidence="4" type="primary">brat1</name>
</gene>
<dbReference type="Gene3D" id="1.25.10.10">
    <property type="entry name" value="Leucine-rich Repeat Variant"/>
    <property type="match status" value="1"/>
</dbReference>
<dbReference type="PANTHER" id="PTHR21331:SF2">
    <property type="entry name" value="BRCA1-ASSOCIATED ATM ACTIVATOR 1"/>
    <property type="match status" value="1"/>
</dbReference>
<evidence type="ECO:0000256" key="1">
    <source>
        <dbReference type="ARBA" id="ARBA00004496"/>
    </source>
</evidence>
<dbReference type="GO" id="GO:0005737">
    <property type="term" value="C:cytoplasm"/>
    <property type="evidence" value="ECO:0007669"/>
    <property type="project" value="UniProtKB-SubCell"/>
</dbReference>
<sequence length="837" mass="92944">MMDPDCAELLPLVCEVLANPDRALPDDTCLEKLLDWFAALTNKAPGLSLLELNPCLVSFISSVCTSKSAEPSVLAFALKLAGLLASNERAFPLLKEEGIMKNAFEYQGWMESSVWEDATVRSGWIHGLQNVLKHWQAMQFVLENGLLKAILRLQSDRSLFVASATNQLLACILTFPTSPAGHLSVKEARTTERKNERNACCGHDSPERNEGAAQIVEHVEESLTSRVPFRAHQSLKLIALSLTGCQPHVREVLWQKTVEAKEMLMGNGQSSLVQPFLEVLRAAARTHLFTEGNFGVVTLMDDVLCSLKPMLAVPFATGIIHLDNCPQTLKNKATAIILRPLDHVAALVLSQKTCSGVVRESDFEHSVWEEQLSQKSSCISLLCLSLSGTSELLGLESLREDICVQPVVLSVTTLLKICEGGPFFTSSSSSVSRAVRNLIGCSRVQKCVLDTMAALSHCPGSDVYAEDILSVLLLVLQNPDTDQNVFKKALQTALNWLCSGSQSRSVNSFLNKDVFPMLKKRLCDVRWEVRDSSLEFLTHLTLQLQEDLSYCETLSSSGIWDFLMALLNDPESYVRASAICALGQMAYVTCPVKGPPSGSSVQEELFVHFVEILAQDTEGFARRAVIKVFSYWLRHPPLQPLEKMEKHLGTVFQLGSDDLDWEVKVHTLELAQIVIDEILETSSQTSCPYSIIPSARCKGRDLTESLRKLHHLMIFNTLFSGLLDCDRPVAQQACRILLDLKEVIIDHTDIVDKTVVFDLQGCKWGQDILKKHFEKHSITTAIQVCVDIEELLQSLDLEGRQRALEKSSDHMENSPRSLMQDILAAAHTVEENIVDCY</sequence>
<name>A0A8C9R5M1_SCLFO</name>
<dbReference type="GO" id="GO:0008283">
    <property type="term" value="P:cell population proliferation"/>
    <property type="evidence" value="ECO:0007669"/>
    <property type="project" value="InterPro"/>
</dbReference>
<reference evidence="4" key="2">
    <citation type="submission" date="2025-08" db="UniProtKB">
        <authorList>
            <consortium name="Ensembl"/>
        </authorList>
    </citation>
    <scope>IDENTIFICATION</scope>
</reference>